<sequence length="206" mass="22637">ATNVTVGNYVVRRLLDSYGNNARSSYSALVSPLSWVGLDNTPTDFTASSLFEWIADMASSQDGQMCGATAVFGHTHTLISVWNAIAQLRTMGIKDNRVEYGSKGECTFSHPTLRDGMVKIQGMGGWKKYVLDAFDFSDTENTKIRWDGPPHWVETDETGGIFRYDGKPGSTHTWSSIYSMLIGMPWNPAVCGTLAGIQLPTRKQVA</sequence>
<protein>
    <submittedName>
        <fullName evidence="1">Uncharacterized protein</fullName>
    </submittedName>
</protein>
<gene>
    <name evidence="1" type="ORF">S01H1_64699</name>
</gene>
<name>X0WKI5_9ZZZZ</name>
<feature type="non-terminal residue" evidence="1">
    <location>
        <position position="1"/>
    </location>
</feature>
<dbReference type="AlphaFoldDB" id="X0WKI5"/>
<evidence type="ECO:0000313" key="1">
    <source>
        <dbReference type="EMBL" id="GAG31170.1"/>
    </source>
</evidence>
<proteinExistence type="predicted"/>
<accession>X0WKI5</accession>
<organism evidence="1">
    <name type="scientific">marine sediment metagenome</name>
    <dbReference type="NCBI Taxonomy" id="412755"/>
    <lineage>
        <taxon>unclassified sequences</taxon>
        <taxon>metagenomes</taxon>
        <taxon>ecological metagenomes</taxon>
    </lineage>
</organism>
<dbReference type="EMBL" id="BARS01042657">
    <property type="protein sequence ID" value="GAG31170.1"/>
    <property type="molecule type" value="Genomic_DNA"/>
</dbReference>
<comment type="caution">
    <text evidence="1">The sequence shown here is derived from an EMBL/GenBank/DDBJ whole genome shotgun (WGS) entry which is preliminary data.</text>
</comment>
<reference evidence="1" key="1">
    <citation type="journal article" date="2014" name="Front. Microbiol.">
        <title>High frequency of phylogenetically diverse reductive dehalogenase-homologous genes in deep subseafloor sedimentary metagenomes.</title>
        <authorList>
            <person name="Kawai M."/>
            <person name="Futagami T."/>
            <person name="Toyoda A."/>
            <person name="Takaki Y."/>
            <person name="Nishi S."/>
            <person name="Hori S."/>
            <person name="Arai W."/>
            <person name="Tsubouchi T."/>
            <person name="Morono Y."/>
            <person name="Uchiyama I."/>
            <person name="Ito T."/>
            <person name="Fujiyama A."/>
            <person name="Inagaki F."/>
            <person name="Takami H."/>
        </authorList>
    </citation>
    <scope>NUCLEOTIDE SEQUENCE</scope>
    <source>
        <strain evidence="1">Expedition CK06-06</strain>
    </source>
</reference>